<evidence type="ECO:0000313" key="1">
    <source>
        <dbReference type="EMBL" id="KYD13272.1"/>
    </source>
</evidence>
<organism evidence="1 2">
    <name type="scientific">Caldibacillus debilis</name>
    <dbReference type="NCBI Taxonomy" id="301148"/>
    <lineage>
        <taxon>Bacteria</taxon>
        <taxon>Bacillati</taxon>
        <taxon>Bacillota</taxon>
        <taxon>Bacilli</taxon>
        <taxon>Bacillales</taxon>
        <taxon>Bacillaceae</taxon>
        <taxon>Caldibacillus</taxon>
    </lineage>
</organism>
<sequence length="59" mass="6917">MSRPDFRPEGGKPRDKADSLLLLYYSGDKKSWQGSGINENFRLKRWLQYLCTWARAGDH</sequence>
<accession>A0A150LNA0</accession>
<dbReference type="EMBL" id="LQYT01000082">
    <property type="protein sequence ID" value="KYD13272.1"/>
    <property type="molecule type" value="Genomic_DNA"/>
</dbReference>
<evidence type="ECO:0000313" key="2">
    <source>
        <dbReference type="Proteomes" id="UP000075683"/>
    </source>
</evidence>
<dbReference type="AlphaFoldDB" id="A0A150LNA0"/>
<dbReference type="Proteomes" id="UP000075683">
    <property type="component" value="Unassembled WGS sequence"/>
</dbReference>
<name>A0A150LNA0_9BACI</name>
<reference evidence="1 2" key="1">
    <citation type="submission" date="2016-01" db="EMBL/GenBank/DDBJ databases">
        <title>Draft Genome Sequences of Seven Thermophilic Sporeformers Isolated from Foods.</title>
        <authorList>
            <person name="Berendsen E.M."/>
            <person name="Wells-Bennik M.H."/>
            <person name="Krawcyk A.O."/>
            <person name="De Jong A."/>
            <person name="Holsappel S."/>
            <person name="Eijlander R.T."/>
            <person name="Kuipers O.P."/>
        </authorList>
    </citation>
    <scope>NUCLEOTIDE SEQUENCE [LARGE SCALE GENOMIC DNA]</scope>
    <source>
        <strain evidence="1 2">B4135</strain>
    </source>
</reference>
<comment type="caution">
    <text evidence="1">The sequence shown here is derived from an EMBL/GenBank/DDBJ whole genome shotgun (WGS) entry which is preliminary data.</text>
</comment>
<proteinExistence type="predicted"/>
<protein>
    <submittedName>
        <fullName evidence="1">Uncharacterized protein</fullName>
    </submittedName>
</protein>
<gene>
    <name evidence="1" type="ORF">B4135_2935</name>
</gene>